<reference evidence="2" key="1">
    <citation type="journal article" date="2022" name="bioRxiv">
        <title>Sequencing and chromosome-scale assembly of the giantPleurodeles waltlgenome.</title>
        <authorList>
            <person name="Brown T."/>
            <person name="Elewa A."/>
            <person name="Iarovenko S."/>
            <person name="Subramanian E."/>
            <person name="Araus A.J."/>
            <person name="Petzold A."/>
            <person name="Susuki M."/>
            <person name="Suzuki K.-i.T."/>
            <person name="Hayashi T."/>
            <person name="Toyoda A."/>
            <person name="Oliveira C."/>
            <person name="Osipova E."/>
            <person name="Leigh N.D."/>
            <person name="Simon A."/>
            <person name="Yun M.H."/>
        </authorList>
    </citation>
    <scope>NUCLEOTIDE SEQUENCE</scope>
    <source>
        <strain evidence="2">20211129_DDA</strain>
        <tissue evidence="2">Liver</tissue>
    </source>
</reference>
<organism evidence="2 3">
    <name type="scientific">Pleurodeles waltl</name>
    <name type="common">Iberian ribbed newt</name>
    <dbReference type="NCBI Taxonomy" id="8319"/>
    <lineage>
        <taxon>Eukaryota</taxon>
        <taxon>Metazoa</taxon>
        <taxon>Chordata</taxon>
        <taxon>Craniata</taxon>
        <taxon>Vertebrata</taxon>
        <taxon>Euteleostomi</taxon>
        <taxon>Amphibia</taxon>
        <taxon>Batrachia</taxon>
        <taxon>Caudata</taxon>
        <taxon>Salamandroidea</taxon>
        <taxon>Salamandridae</taxon>
        <taxon>Pleurodelinae</taxon>
        <taxon>Pleurodeles</taxon>
    </lineage>
</organism>
<dbReference type="AlphaFoldDB" id="A0AAV7PM59"/>
<accession>A0AAV7PM59</accession>
<feature type="region of interest" description="Disordered" evidence="1">
    <location>
        <begin position="89"/>
        <end position="143"/>
    </location>
</feature>
<feature type="compositionally biased region" description="Polar residues" evidence="1">
    <location>
        <begin position="94"/>
        <end position="105"/>
    </location>
</feature>
<gene>
    <name evidence="2" type="ORF">NDU88_005274</name>
</gene>
<sequence>MAVFALFSGLHHGGLCPVQWSSPWRSLPCSAVLAFAVSDLFSGALPWRSLPCSAVLDLAVSDLCSGVWHDGPSVPSGAVAARALQGTDAGGGLQTSDDTAALQGTDSGGGLRTSDDTAALQGTDSGGGLRTSDDTAGGGVPAGGEDGGLLCRAALTRPWRPLLPLHHFGRSHS</sequence>
<dbReference type="Proteomes" id="UP001066276">
    <property type="component" value="Chromosome 7"/>
</dbReference>
<name>A0AAV7PM59_PLEWA</name>
<evidence type="ECO:0000256" key="1">
    <source>
        <dbReference type="SAM" id="MobiDB-lite"/>
    </source>
</evidence>
<evidence type="ECO:0000313" key="2">
    <source>
        <dbReference type="EMBL" id="KAJ1126868.1"/>
    </source>
</evidence>
<keyword evidence="3" id="KW-1185">Reference proteome</keyword>
<evidence type="ECO:0000313" key="3">
    <source>
        <dbReference type="Proteomes" id="UP001066276"/>
    </source>
</evidence>
<dbReference type="EMBL" id="JANPWB010000011">
    <property type="protein sequence ID" value="KAJ1126868.1"/>
    <property type="molecule type" value="Genomic_DNA"/>
</dbReference>
<protein>
    <submittedName>
        <fullName evidence="2">Uncharacterized protein</fullName>
    </submittedName>
</protein>
<comment type="caution">
    <text evidence="2">The sequence shown here is derived from an EMBL/GenBank/DDBJ whole genome shotgun (WGS) entry which is preliminary data.</text>
</comment>
<proteinExistence type="predicted"/>